<feature type="transmembrane region" description="Helical" evidence="6">
    <location>
        <begin position="204"/>
        <end position="224"/>
    </location>
</feature>
<feature type="transmembrane region" description="Helical" evidence="6">
    <location>
        <begin position="99"/>
        <end position="127"/>
    </location>
</feature>
<dbReference type="Pfam" id="PF00324">
    <property type="entry name" value="AA_permease"/>
    <property type="match status" value="1"/>
</dbReference>
<feature type="transmembrane region" description="Helical" evidence="6">
    <location>
        <begin position="358"/>
        <end position="380"/>
    </location>
</feature>
<gene>
    <name evidence="8" type="ORF">SAMN05443668_103419</name>
</gene>
<dbReference type="EMBL" id="FRCS01000003">
    <property type="protein sequence ID" value="SHN17272.1"/>
    <property type="molecule type" value="Genomic_DNA"/>
</dbReference>
<feature type="transmembrane region" description="Helical" evidence="6">
    <location>
        <begin position="313"/>
        <end position="334"/>
    </location>
</feature>
<feature type="transmembrane region" description="Helical" evidence="6">
    <location>
        <begin position="30"/>
        <end position="48"/>
    </location>
</feature>
<keyword evidence="2 6" id="KW-0812">Transmembrane</keyword>
<dbReference type="InterPro" id="IPR050367">
    <property type="entry name" value="APC_superfamily"/>
</dbReference>
<feature type="transmembrane region" description="Helical" evidence="6">
    <location>
        <begin position="425"/>
        <end position="448"/>
    </location>
</feature>
<evidence type="ECO:0000256" key="5">
    <source>
        <dbReference type="SAM" id="MobiDB-lite"/>
    </source>
</evidence>
<dbReference type="GO" id="GO:0055085">
    <property type="term" value="P:transmembrane transport"/>
    <property type="evidence" value="ECO:0007669"/>
    <property type="project" value="InterPro"/>
</dbReference>
<keyword evidence="4 6" id="KW-0472">Membrane</keyword>
<dbReference type="Gene3D" id="1.20.1740.10">
    <property type="entry name" value="Amino acid/polyamine transporter I"/>
    <property type="match status" value="1"/>
</dbReference>
<accession>A0A1M7PJB1</accession>
<feature type="transmembrane region" description="Helical" evidence="6">
    <location>
        <begin position="133"/>
        <end position="158"/>
    </location>
</feature>
<dbReference type="OrthoDB" id="137613at2"/>
<protein>
    <submittedName>
        <fullName evidence="8">Amino acid transporter</fullName>
    </submittedName>
</protein>
<dbReference type="GO" id="GO:0016020">
    <property type="term" value="C:membrane"/>
    <property type="evidence" value="ECO:0007669"/>
    <property type="project" value="UniProtKB-SubCell"/>
</dbReference>
<reference evidence="8 9" key="1">
    <citation type="submission" date="2016-11" db="EMBL/GenBank/DDBJ databases">
        <authorList>
            <person name="Jaros S."/>
            <person name="Januszkiewicz K."/>
            <person name="Wedrychowicz H."/>
        </authorList>
    </citation>
    <scope>NUCLEOTIDE SEQUENCE [LARGE SCALE GENOMIC DNA]</scope>
    <source>
        <strain evidence="8 9">DSM 46144</strain>
    </source>
</reference>
<feature type="transmembrane region" description="Helical" evidence="6">
    <location>
        <begin position="248"/>
        <end position="269"/>
    </location>
</feature>
<evidence type="ECO:0000256" key="3">
    <source>
        <dbReference type="ARBA" id="ARBA00022989"/>
    </source>
</evidence>
<feature type="transmembrane region" description="Helical" evidence="6">
    <location>
        <begin position="386"/>
        <end position="413"/>
    </location>
</feature>
<evidence type="ECO:0000259" key="7">
    <source>
        <dbReference type="Pfam" id="PF00324"/>
    </source>
</evidence>
<sequence>MRNDALTQLGRPPAPPLVERRSPGLTTRGLVVLLVMTHAPLILVWGAIPSAYQFGGVVATPLVLGFGGLVLVAYAIGFGGMARRIVHRGGHYAFVTHGLGATAGLGTAVLAALSYLALLASLLVLLAGSIKGLTVGVLGVDVPVGLCVVLAVAGLVVLERLRLATMIRVLVAISVTQAVVLLWFDGAALTKPAGGDLTFSALDPAWLLTGSFGLALCLAITSFVGSEMGAMYADEVADPRRTIPRSTLVSYLITTVVLVITGFAVSVAVGPEDVVAAAQGQLESQTAGAGQPFVVTVVARLIGAAHVEVVVELITAALILGALASCAMSCHSLARQVSGLARDGVLPRVLAPRRDARAPLAAGVLAPIAAGLIALVAVAADASTVTLYLATGGGLGIAGVITLVSLATIVWFLRRDEDEAGFFGWEGQVVAAGFAMVTTGFVFVYALIRMPDVLPDGATYGWSLTAAILGAFLGGMVWAFAVRAARPEALARLGRSRPGD</sequence>
<dbReference type="InterPro" id="IPR004841">
    <property type="entry name" value="AA-permease/SLC12A_dom"/>
</dbReference>
<dbReference type="STRING" id="134849.SAMN05443668_103419"/>
<evidence type="ECO:0000256" key="2">
    <source>
        <dbReference type="ARBA" id="ARBA00022692"/>
    </source>
</evidence>
<feature type="region of interest" description="Disordered" evidence="5">
    <location>
        <begin position="1"/>
        <end position="21"/>
    </location>
</feature>
<dbReference type="PIRSF" id="PIRSF006060">
    <property type="entry name" value="AA_transporter"/>
    <property type="match status" value="1"/>
</dbReference>
<feature type="transmembrane region" description="Helical" evidence="6">
    <location>
        <begin position="54"/>
        <end position="78"/>
    </location>
</feature>
<feature type="domain" description="Amino acid permease/ SLC12A" evidence="7">
    <location>
        <begin position="47"/>
        <end position="411"/>
    </location>
</feature>
<keyword evidence="3 6" id="KW-1133">Transmembrane helix</keyword>
<organism evidence="8 9">
    <name type="scientific">Cryptosporangium aurantiacum</name>
    <dbReference type="NCBI Taxonomy" id="134849"/>
    <lineage>
        <taxon>Bacteria</taxon>
        <taxon>Bacillati</taxon>
        <taxon>Actinomycetota</taxon>
        <taxon>Actinomycetes</taxon>
        <taxon>Cryptosporangiales</taxon>
        <taxon>Cryptosporangiaceae</taxon>
        <taxon>Cryptosporangium</taxon>
    </lineage>
</organism>
<dbReference type="AlphaFoldDB" id="A0A1M7PJB1"/>
<dbReference type="PANTHER" id="PTHR42770:SF16">
    <property type="entry name" value="AMINO ACID PERMEASE"/>
    <property type="match status" value="1"/>
</dbReference>
<proteinExistence type="predicted"/>
<evidence type="ECO:0000313" key="9">
    <source>
        <dbReference type="Proteomes" id="UP000184440"/>
    </source>
</evidence>
<feature type="transmembrane region" description="Helical" evidence="6">
    <location>
        <begin position="165"/>
        <end position="184"/>
    </location>
</feature>
<keyword evidence="9" id="KW-1185">Reference proteome</keyword>
<evidence type="ECO:0000256" key="6">
    <source>
        <dbReference type="SAM" id="Phobius"/>
    </source>
</evidence>
<evidence type="ECO:0000256" key="4">
    <source>
        <dbReference type="ARBA" id="ARBA00023136"/>
    </source>
</evidence>
<comment type="subcellular location">
    <subcellularLocation>
        <location evidence="1">Membrane</location>
        <topology evidence="1">Multi-pass membrane protein</topology>
    </subcellularLocation>
</comment>
<evidence type="ECO:0000256" key="1">
    <source>
        <dbReference type="ARBA" id="ARBA00004141"/>
    </source>
</evidence>
<dbReference type="Proteomes" id="UP000184440">
    <property type="component" value="Unassembled WGS sequence"/>
</dbReference>
<dbReference type="PANTHER" id="PTHR42770">
    <property type="entry name" value="AMINO ACID TRANSPORTER-RELATED"/>
    <property type="match status" value="1"/>
</dbReference>
<name>A0A1M7PJB1_9ACTN</name>
<dbReference type="RefSeq" id="WP_073256374.1">
    <property type="nucleotide sequence ID" value="NZ_FRCS01000003.1"/>
</dbReference>
<evidence type="ECO:0000313" key="8">
    <source>
        <dbReference type="EMBL" id="SHN17272.1"/>
    </source>
</evidence>
<feature type="transmembrane region" description="Helical" evidence="6">
    <location>
        <begin position="460"/>
        <end position="482"/>
    </location>
</feature>